<name>A0A558R004_9SPHN</name>
<evidence type="ECO:0000313" key="9">
    <source>
        <dbReference type="Proteomes" id="UP000318681"/>
    </source>
</evidence>
<dbReference type="GO" id="GO:0006412">
    <property type="term" value="P:translation"/>
    <property type="evidence" value="ECO:0007669"/>
    <property type="project" value="UniProtKB-UniRule"/>
</dbReference>
<dbReference type="InterPro" id="IPR057268">
    <property type="entry name" value="Ribosomal_L18"/>
</dbReference>
<dbReference type="GO" id="GO:0003735">
    <property type="term" value="F:structural constituent of ribosome"/>
    <property type="evidence" value="ECO:0007669"/>
    <property type="project" value="InterPro"/>
</dbReference>
<dbReference type="HAMAP" id="MF_01337_B">
    <property type="entry name" value="Ribosomal_uL18_B"/>
    <property type="match status" value="1"/>
</dbReference>
<dbReference type="AlphaFoldDB" id="A0A558R004"/>
<dbReference type="OrthoDB" id="9810939at2"/>
<dbReference type="Proteomes" id="UP000318681">
    <property type="component" value="Unassembled WGS sequence"/>
</dbReference>
<comment type="subunit">
    <text evidence="7">Part of the 50S ribosomal subunit; part of the 5S rRNA/L5/L18/L25 subcomplex. Contacts the 5S and 23S rRNAs.</text>
</comment>
<protein>
    <recommendedName>
        <fullName evidence="6 7">Large ribosomal subunit protein uL18</fullName>
    </recommendedName>
</protein>
<evidence type="ECO:0000256" key="7">
    <source>
        <dbReference type="HAMAP-Rule" id="MF_01337"/>
    </source>
</evidence>
<evidence type="ECO:0000313" key="8">
    <source>
        <dbReference type="EMBL" id="TVV72715.1"/>
    </source>
</evidence>
<evidence type="ECO:0000256" key="6">
    <source>
        <dbReference type="ARBA" id="ARBA00035197"/>
    </source>
</evidence>
<accession>A0A558R004</accession>
<dbReference type="RefSeq" id="WP_145152974.1">
    <property type="nucleotide sequence ID" value="NZ_VNIM01000058.1"/>
</dbReference>
<keyword evidence="9" id="KW-1185">Reference proteome</keyword>
<dbReference type="PANTHER" id="PTHR12899:SF3">
    <property type="entry name" value="LARGE RIBOSOMAL SUBUNIT PROTEIN UL18M"/>
    <property type="match status" value="1"/>
</dbReference>
<dbReference type="SUPFAM" id="SSF53137">
    <property type="entry name" value="Translational machinery components"/>
    <property type="match status" value="1"/>
</dbReference>
<keyword evidence="5 7" id="KW-0687">Ribonucleoprotein</keyword>
<evidence type="ECO:0000256" key="4">
    <source>
        <dbReference type="ARBA" id="ARBA00022980"/>
    </source>
</evidence>
<dbReference type="NCBIfam" id="TIGR00060">
    <property type="entry name" value="L18_bact"/>
    <property type="match status" value="1"/>
</dbReference>
<dbReference type="GO" id="GO:0008097">
    <property type="term" value="F:5S rRNA binding"/>
    <property type="evidence" value="ECO:0007669"/>
    <property type="project" value="TreeGrafter"/>
</dbReference>
<sequence>MAKGLSLFQKRRQRVRTALRAKGNLRPRLSVHRSGRHIYAQVIDDEQGHTVASASTLDKDVRGTTGATSESAASVGKRLAERASAAGVTRVVFDRGGFLFHGRVKALADAAREGGLEF</sequence>
<dbReference type="Pfam" id="PF00861">
    <property type="entry name" value="Ribosomal_L18p"/>
    <property type="match status" value="1"/>
</dbReference>
<proteinExistence type="inferred from homology"/>
<keyword evidence="3 7" id="KW-0694">RNA-binding</keyword>
<evidence type="ECO:0000256" key="2">
    <source>
        <dbReference type="ARBA" id="ARBA00022730"/>
    </source>
</evidence>
<dbReference type="CDD" id="cd00432">
    <property type="entry name" value="Ribosomal_L18_L5e"/>
    <property type="match status" value="1"/>
</dbReference>
<keyword evidence="2 7" id="KW-0699">rRNA-binding</keyword>
<organism evidence="8 9">
    <name type="scientific">Alterirhizorhabdus solaris</name>
    <dbReference type="NCBI Taxonomy" id="2529389"/>
    <lineage>
        <taxon>Bacteria</taxon>
        <taxon>Pseudomonadati</taxon>
        <taxon>Pseudomonadota</taxon>
        <taxon>Alphaproteobacteria</taxon>
        <taxon>Sphingomonadales</taxon>
        <taxon>Rhizorhabdaceae</taxon>
        <taxon>Alterirhizorhabdus</taxon>
    </lineage>
</organism>
<evidence type="ECO:0000256" key="3">
    <source>
        <dbReference type="ARBA" id="ARBA00022884"/>
    </source>
</evidence>
<dbReference type="FunFam" id="3.30.420.100:FF:000001">
    <property type="entry name" value="50S ribosomal protein L18"/>
    <property type="match status" value="1"/>
</dbReference>
<evidence type="ECO:0000256" key="5">
    <source>
        <dbReference type="ARBA" id="ARBA00023274"/>
    </source>
</evidence>
<comment type="function">
    <text evidence="7">This is one of the proteins that bind and probably mediate the attachment of the 5S RNA into the large ribosomal subunit, where it forms part of the central protuberance.</text>
</comment>
<dbReference type="GO" id="GO:0022625">
    <property type="term" value="C:cytosolic large ribosomal subunit"/>
    <property type="evidence" value="ECO:0007669"/>
    <property type="project" value="TreeGrafter"/>
</dbReference>
<comment type="caution">
    <text evidence="8">The sequence shown here is derived from an EMBL/GenBank/DDBJ whole genome shotgun (WGS) entry which is preliminary data.</text>
</comment>
<dbReference type="EMBL" id="VNIM01000058">
    <property type="protein sequence ID" value="TVV72715.1"/>
    <property type="molecule type" value="Genomic_DNA"/>
</dbReference>
<dbReference type="InterPro" id="IPR004389">
    <property type="entry name" value="Ribosomal_uL18_bac-type"/>
</dbReference>
<dbReference type="PANTHER" id="PTHR12899">
    <property type="entry name" value="39S RIBOSOMAL PROTEIN L18, MITOCHONDRIAL"/>
    <property type="match status" value="1"/>
</dbReference>
<comment type="similarity">
    <text evidence="1 7">Belongs to the universal ribosomal protein uL18 family.</text>
</comment>
<gene>
    <name evidence="7" type="primary">rplR</name>
    <name evidence="8" type="ORF">FOY91_13695</name>
</gene>
<dbReference type="InterPro" id="IPR005484">
    <property type="entry name" value="Ribosomal_uL18_bac/plant/anim"/>
</dbReference>
<keyword evidence="4 7" id="KW-0689">Ribosomal protein</keyword>
<dbReference type="Gene3D" id="3.30.420.100">
    <property type="match status" value="1"/>
</dbReference>
<evidence type="ECO:0000256" key="1">
    <source>
        <dbReference type="ARBA" id="ARBA00007116"/>
    </source>
</evidence>
<reference evidence="8 9" key="1">
    <citation type="submission" date="2019-07" db="EMBL/GenBank/DDBJ databases">
        <title>Sphingomonas solaris sp. nov., isolated from a solar panel from Boston, Massachusetts.</title>
        <authorList>
            <person name="Tanner K."/>
            <person name="Pascual J."/>
            <person name="Mancuso C."/>
            <person name="Pereto J."/>
            <person name="Khalil A."/>
            <person name="Vilanova C."/>
        </authorList>
    </citation>
    <scope>NUCLEOTIDE SEQUENCE [LARGE SCALE GENOMIC DNA]</scope>
    <source>
        <strain evidence="8 9">R4DWN</strain>
    </source>
</reference>